<dbReference type="SUPFAM" id="SSF48452">
    <property type="entry name" value="TPR-like"/>
    <property type="match status" value="1"/>
</dbReference>
<evidence type="ECO:0000313" key="1">
    <source>
        <dbReference type="EMBL" id="GLF95118.1"/>
    </source>
</evidence>
<sequence length="410" mass="44247">MGERAVEALLSLGGRALPLLRQWVGSDPGCGVARALVALAAGDLWDDAVLKEQLVIAHRDALAAGEREASLVYGVFLHTHRQYRLTADHLAGHFDRWPADEMAGLMVGAFSACGEDAYRARGDALVERQAALAGPESWPWLSRLAATRAEQGRVREAHALAGRALRLYPRSGVAAHALAHAEHELGAGRASVDFLDRWLAVDPQAVQSGHLNWHAALQSIACGDFPDARRRADTALARRDVGMRAATNWRLLLAGQTPAGRSDPDQVRELLAAPGGMAEVFHTFNLAHALAVEAATDDLRILARRAAADERPDYRDVLAPVVQALAEITAGRPRTAVDLLTGLGDKEERIGGVRVEREIIQDTLARALVDAGEPARAVALLHHRTTTRHHHTYEDLLLTTRTPATAAGPR</sequence>
<dbReference type="RefSeq" id="WP_323447189.1">
    <property type="nucleotide sequence ID" value="NZ_BSBI01000004.1"/>
</dbReference>
<keyword evidence="2" id="KW-1185">Reference proteome</keyword>
<reference evidence="1 2" key="1">
    <citation type="submission" date="2022-10" db="EMBL/GenBank/DDBJ databases">
        <title>Draft genome sequence of Streptomyces sp. YSPA8.</title>
        <authorList>
            <person name="Moriuchi R."/>
            <person name="Dohra H."/>
            <person name="Yamamura H."/>
            <person name="Kodani S."/>
        </authorList>
    </citation>
    <scope>NUCLEOTIDE SEQUENCE [LARGE SCALE GENOMIC DNA]</scope>
    <source>
        <strain evidence="1 2">YSPA8</strain>
    </source>
</reference>
<name>A0ABQ5NXM5_9ACTN</name>
<gene>
    <name evidence="1" type="ORF">SYYSPA8_12495</name>
</gene>
<proteinExistence type="predicted"/>
<dbReference type="Gene3D" id="1.25.40.10">
    <property type="entry name" value="Tetratricopeptide repeat domain"/>
    <property type="match status" value="1"/>
</dbReference>
<dbReference type="Proteomes" id="UP001291653">
    <property type="component" value="Unassembled WGS sequence"/>
</dbReference>
<accession>A0ABQ5NXM5</accession>
<protein>
    <recommendedName>
        <fullName evidence="3">Tetratricopeptide repeat protein</fullName>
    </recommendedName>
</protein>
<organism evidence="1 2">
    <name type="scientific">Streptomyces yaizuensis</name>
    <dbReference type="NCBI Taxonomy" id="2989713"/>
    <lineage>
        <taxon>Bacteria</taxon>
        <taxon>Bacillati</taxon>
        <taxon>Actinomycetota</taxon>
        <taxon>Actinomycetes</taxon>
        <taxon>Kitasatosporales</taxon>
        <taxon>Streptomycetaceae</taxon>
        <taxon>Streptomyces</taxon>
    </lineage>
</organism>
<dbReference type="EMBL" id="BSBI01000004">
    <property type="protein sequence ID" value="GLF95118.1"/>
    <property type="molecule type" value="Genomic_DNA"/>
</dbReference>
<evidence type="ECO:0008006" key="3">
    <source>
        <dbReference type="Google" id="ProtNLM"/>
    </source>
</evidence>
<dbReference type="InterPro" id="IPR011990">
    <property type="entry name" value="TPR-like_helical_dom_sf"/>
</dbReference>
<comment type="caution">
    <text evidence="1">The sequence shown here is derived from an EMBL/GenBank/DDBJ whole genome shotgun (WGS) entry which is preliminary data.</text>
</comment>
<evidence type="ECO:0000313" key="2">
    <source>
        <dbReference type="Proteomes" id="UP001291653"/>
    </source>
</evidence>